<feature type="compositionally biased region" description="Polar residues" evidence="1">
    <location>
        <begin position="203"/>
        <end position="228"/>
    </location>
</feature>
<dbReference type="OrthoDB" id="5404564at2759"/>
<evidence type="ECO:0000256" key="1">
    <source>
        <dbReference type="SAM" id="MobiDB-lite"/>
    </source>
</evidence>
<protein>
    <recommendedName>
        <fullName evidence="4">Fungal N-terminal domain-containing protein</fullName>
    </recommendedName>
</protein>
<feature type="compositionally biased region" description="Acidic residues" evidence="1">
    <location>
        <begin position="288"/>
        <end position="297"/>
    </location>
</feature>
<evidence type="ECO:0008006" key="4">
    <source>
        <dbReference type="Google" id="ProtNLM"/>
    </source>
</evidence>
<feature type="compositionally biased region" description="Low complexity" evidence="1">
    <location>
        <begin position="236"/>
        <end position="253"/>
    </location>
</feature>
<keyword evidence="3" id="KW-1185">Reference proteome</keyword>
<feature type="region of interest" description="Disordered" evidence="1">
    <location>
        <begin position="203"/>
        <end position="300"/>
    </location>
</feature>
<gene>
    <name evidence="2" type="ORF">PDIGIT_LOCUS6542</name>
</gene>
<evidence type="ECO:0000313" key="2">
    <source>
        <dbReference type="EMBL" id="CAI6333501.1"/>
    </source>
</evidence>
<name>A0A9W4XQA7_9PLEO</name>
<dbReference type="Proteomes" id="UP001152607">
    <property type="component" value="Unassembled WGS sequence"/>
</dbReference>
<comment type="caution">
    <text evidence="2">The sequence shown here is derived from an EMBL/GenBank/DDBJ whole genome shotgun (WGS) entry which is preliminary data.</text>
</comment>
<feature type="region of interest" description="Disordered" evidence="1">
    <location>
        <begin position="313"/>
        <end position="346"/>
    </location>
</feature>
<evidence type="ECO:0000313" key="3">
    <source>
        <dbReference type="Proteomes" id="UP001152607"/>
    </source>
</evidence>
<dbReference type="EMBL" id="CAOQHR010000004">
    <property type="protein sequence ID" value="CAI6333501.1"/>
    <property type="molecule type" value="Genomic_DNA"/>
</dbReference>
<accession>A0A9W4XQA7</accession>
<dbReference type="AlphaFoldDB" id="A0A9W4XQA7"/>
<sequence>MATPTTGDILLLSQTAWKIGRAFIAGGANAPAEFHEVETQINALARALKLLAETMFSEEADILRVAHQHVQKDFSAIVHSCQQPIEDLDSLMDQYQVIKKTRTTGGFAIERSWSDLVVAQYQTMMWTTEGGNIFHLMGLLKMRTHMISLVRQALLRQDPRHDFMIIANAIVVDNIHHRTGTLSQEIDKANSIVQDIANQASRSLTNDSPLPSVDASTARESFSAQQFLPQRHSSKSSRSSPPMSSRSAQSSQSTMLTPSMRASPPKSPNRTPTHLNLSDRRPPSIYTDSEEDSDPESGNETIRFGYLASHETSTSLLSSKTDSHQKDPRSRPDSCTLSPRLAPPMAAMEFPPPLEVEEGMSHLEIHPVIRHEVSHRHRSATTSSQRHRFEKAAFANSAILCDVSGIAVEYAQKVSSEADAHDVEMIEACQNCRICVVRKREASSEARDDIRLMTSIWVFSDDDTLRLELKMADGEMYVPYASYFSPEKVSLTVPCELKFHDVQYGQRVLKTAKTTWINYVFDSIHAATLFQNELMGRSLLATFRTSQTLRIHQGLSGAFSYAEQMCGMENLRIWEDEDTLAVIALIHFSPQFRKGYLAFYLNSSNTPIKVKDEGGREVKVKGLRVPLDKAALRKDSIVAGDADDKKSKGKKWDASERKKFVTGARIEFASEAEKRDFIRLVWDVQENMRELPSLSGVN</sequence>
<organism evidence="2 3">
    <name type="scientific">Periconia digitata</name>
    <dbReference type="NCBI Taxonomy" id="1303443"/>
    <lineage>
        <taxon>Eukaryota</taxon>
        <taxon>Fungi</taxon>
        <taxon>Dikarya</taxon>
        <taxon>Ascomycota</taxon>
        <taxon>Pezizomycotina</taxon>
        <taxon>Dothideomycetes</taxon>
        <taxon>Pleosporomycetidae</taxon>
        <taxon>Pleosporales</taxon>
        <taxon>Massarineae</taxon>
        <taxon>Periconiaceae</taxon>
        <taxon>Periconia</taxon>
    </lineage>
</organism>
<reference evidence="2" key="1">
    <citation type="submission" date="2023-01" db="EMBL/GenBank/DDBJ databases">
        <authorList>
            <person name="Van Ghelder C."/>
            <person name="Rancurel C."/>
        </authorList>
    </citation>
    <scope>NUCLEOTIDE SEQUENCE</scope>
    <source>
        <strain evidence="2">CNCM I-4278</strain>
    </source>
</reference>
<feature type="compositionally biased region" description="Basic and acidic residues" evidence="1">
    <location>
        <begin position="321"/>
        <end position="332"/>
    </location>
</feature>
<proteinExistence type="predicted"/>